<name>A0ABM7WNP8_9BACT</name>
<dbReference type="SUPFAM" id="SSF48452">
    <property type="entry name" value="TPR-like"/>
    <property type="match status" value="1"/>
</dbReference>
<sequence length="410" mass="42878">MIAALAAARRALEAAYGLALEGLSDDQIATAVAGAGPAADPADPAYLARVVDRLPIDESWLFRDDGLWEWLRDEAGPDLLDRAAAAGRPVRILSLGCSSGQEPFSAALLFLDLLERRGIPASAATAFVRIVGVDPSPARVEAARAAMVPGWSVQRCRPEWLRGRVRLDDPLTGRHRIDPAAAALCRFDVGNLLDLAASGNASLGGHDLVFCRNVLIYFRAAEAERAAVSLAQGLDRGALLVVSAPEAHLLAAGGLEAAGHLGAGRAPAASPTRAPRPRRRPVARVAGPHPRARTVASQGPAIAAPDARSGEEIAAHLHAALQHAGAGRTAEALRAARAALFHDPRHLYARLLLGQVLLPVDGPRGREVLRELLDAAERLPPDQAVPCAEGLSAAQLAAAARVLLQGPERA</sequence>
<dbReference type="SMART" id="SM00138">
    <property type="entry name" value="MeTrc"/>
    <property type="match status" value="1"/>
</dbReference>
<dbReference type="Proteomes" id="UP001162891">
    <property type="component" value="Chromosome"/>
</dbReference>
<dbReference type="Pfam" id="PF01739">
    <property type="entry name" value="CheR"/>
    <property type="match status" value="1"/>
</dbReference>
<dbReference type="PANTHER" id="PTHR24422">
    <property type="entry name" value="CHEMOTAXIS PROTEIN METHYLTRANSFERASE"/>
    <property type="match status" value="1"/>
</dbReference>
<evidence type="ECO:0000259" key="2">
    <source>
        <dbReference type="PROSITE" id="PS50123"/>
    </source>
</evidence>
<dbReference type="Gene3D" id="3.40.50.150">
    <property type="entry name" value="Vaccinia Virus protein VP39"/>
    <property type="match status" value="1"/>
</dbReference>
<evidence type="ECO:0000313" key="4">
    <source>
        <dbReference type="Proteomes" id="UP001162891"/>
    </source>
</evidence>
<reference evidence="4" key="1">
    <citation type="journal article" date="2022" name="Int. J. Syst. Evol. Microbiol.">
        <title>Anaeromyxobacter oryzae sp. nov., Anaeromyxobacter diazotrophicus sp. nov. and Anaeromyxobacter paludicola sp. nov., isolated from paddy soils.</title>
        <authorList>
            <person name="Itoh H."/>
            <person name="Xu Z."/>
            <person name="Mise K."/>
            <person name="Masuda Y."/>
            <person name="Ushijima N."/>
            <person name="Hayakawa C."/>
            <person name="Shiratori Y."/>
            <person name="Senoo K."/>
        </authorList>
    </citation>
    <scope>NUCLEOTIDE SEQUENCE [LARGE SCALE GENOMIC DNA]</scope>
    <source>
        <strain evidence="4">Red232</strain>
    </source>
</reference>
<protein>
    <recommendedName>
        <fullName evidence="2">CheR-type methyltransferase domain-containing protein</fullName>
    </recommendedName>
</protein>
<feature type="region of interest" description="Disordered" evidence="1">
    <location>
        <begin position="262"/>
        <end position="301"/>
    </location>
</feature>
<dbReference type="RefSeq" id="WP_248357454.1">
    <property type="nucleotide sequence ID" value="NZ_AP025591.1"/>
</dbReference>
<evidence type="ECO:0000313" key="3">
    <source>
        <dbReference type="EMBL" id="BDG01087.1"/>
    </source>
</evidence>
<dbReference type="InterPro" id="IPR022642">
    <property type="entry name" value="CheR_C"/>
</dbReference>
<dbReference type="PRINTS" id="PR00996">
    <property type="entry name" value="CHERMTFRASE"/>
</dbReference>
<dbReference type="PROSITE" id="PS50123">
    <property type="entry name" value="CHER"/>
    <property type="match status" value="1"/>
</dbReference>
<dbReference type="InterPro" id="IPR050903">
    <property type="entry name" value="Bact_Chemotaxis_MeTrfase"/>
</dbReference>
<keyword evidence="4" id="KW-1185">Reference proteome</keyword>
<dbReference type="InterPro" id="IPR011990">
    <property type="entry name" value="TPR-like_helical_dom_sf"/>
</dbReference>
<organism evidence="3 4">
    <name type="scientific">Anaeromyxobacter oryzae</name>
    <dbReference type="NCBI Taxonomy" id="2918170"/>
    <lineage>
        <taxon>Bacteria</taxon>
        <taxon>Pseudomonadati</taxon>
        <taxon>Myxococcota</taxon>
        <taxon>Myxococcia</taxon>
        <taxon>Myxococcales</taxon>
        <taxon>Cystobacterineae</taxon>
        <taxon>Anaeromyxobacteraceae</taxon>
        <taxon>Anaeromyxobacter</taxon>
    </lineage>
</organism>
<dbReference type="PANTHER" id="PTHR24422:SF10">
    <property type="entry name" value="CHEMOTAXIS PROTEIN METHYLTRANSFERASE 2"/>
    <property type="match status" value="1"/>
</dbReference>
<dbReference type="SUPFAM" id="SSF53335">
    <property type="entry name" value="S-adenosyl-L-methionine-dependent methyltransferases"/>
    <property type="match status" value="1"/>
</dbReference>
<gene>
    <name evidence="3" type="ORF">AMOR_00830</name>
</gene>
<accession>A0ABM7WNP8</accession>
<proteinExistence type="predicted"/>
<feature type="compositionally biased region" description="Low complexity" evidence="1">
    <location>
        <begin position="262"/>
        <end position="273"/>
    </location>
</feature>
<dbReference type="InterPro" id="IPR000780">
    <property type="entry name" value="CheR_MeTrfase"/>
</dbReference>
<dbReference type="InterPro" id="IPR029063">
    <property type="entry name" value="SAM-dependent_MTases_sf"/>
</dbReference>
<dbReference type="EMBL" id="AP025591">
    <property type="protein sequence ID" value="BDG01087.1"/>
    <property type="molecule type" value="Genomic_DNA"/>
</dbReference>
<evidence type="ECO:0000256" key="1">
    <source>
        <dbReference type="SAM" id="MobiDB-lite"/>
    </source>
</evidence>
<feature type="domain" description="CheR-type methyltransferase" evidence="2">
    <location>
        <begin position="47"/>
        <end position="247"/>
    </location>
</feature>